<feature type="region of interest" description="Disordered" evidence="1">
    <location>
        <begin position="1"/>
        <end position="75"/>
    </location>
</feature>
<comment type="caution">
    <text evidence="2">The sequence shown here is derived from an EMBL/GenBank/DDBJ whole genome shotgun (WGS) entry which is preliminary data.</text>
</comment>
<dbReference type="EMBL" id="LXQA011002500">
    <property type="protein sequence ID" value="MCI80753.1"/>
    <property type="molecule type" value="Genomic_DNA"/>
</dbReference>
<protein>
    <submittedName>
        <fullName evidence="2">Uncharacterized protein</fullName>
    </submittedName>
</protein>
<dbReference type="Proteomes" id="UP000265520">
    <property type="component" value="Unassembled WGS sequence"/>
</dbReference>
<name>A0A392UZZ3_9FABA</name>
<reference evidence="2 3" key="1">
    <citation type="journal article" date="2018" name="Front. Plant Sci.">
        <title>Red Clover (Trifolium pratense) and Zigzag Clover (T. medium) - A Picture of Genomic Similarities and Differences.</title>
        <authorList>
            <person name="Dluhosova J."/>
            <person name="Istvanek J."/>
            <person name="Nedelnik J."/>
            <person name="Repkova J."/>
        </authorList>
    </citation>
    <scope>NUCLEOTIDE SEQUENCE [LARGE SCALE GENOMIC DNA]</scope>
    <source>
        <strain evidence="3">cv. 10/8</strain>
        <tissue evidence="2">Leaf</tissue>
    </source>
</reference>
<accession>A0A392UZZ3</accession>
<evidence type="ECO:0000313" key="2">
    <source>
        <dbReference type="EMBL" id="MCI80753.1"/>
    </source>
</evidence>
<evidence type="ECO:0000313" key="3">
    <source>
        <dbReference type="Proteomes" id="UP000265520"/>
    </source>
</evidence>
<sequence length="75" mass="7841">QFPSRDSARVKQGKTNGGSNGSDEVIGVGVGGKRKAKRDGNEIVQGLKCESGGANEKRKRGGDDEIVEGSKKEPV</sequence>
<organism evidence="2 3">
    <name type="scientific">Trifolium medium</name>
    <dbReference type="NCBI Taxonomy" id="97028"/>
    <lineage>
        <taxon>Eukaryota</taxon>
        <taxon>Viridiplantae</taxon>
        <taxon>Streptophyta</taxon>
        <taxon>Embryophyta</taxon>
        <taxon>Tracheophyta</taxon>
        <taxon>Spermatophyta</taxon>
        <taxon>Magnoliopsida</taxon>
        <taxon>eudicotyledons</taxon>
        <taxon>Gunneridae</taxon>
        <taxon>Pentapetalae</taxon>
        <taxon>rosids</taxon>
        <taxon>fabids</taxon>
        <taxon>Fabales</taxon>
        <taxon>Fabaceae</taxon>
        <taxon>Papilionoideae</taxon>
        <taxon>50 kb inversion clade</taxon>
        <taxon>NPAAA clade</taxon>
        <taxon>Hologalegina</taxon>
        <taxon>IRL clade</taxon>
        <taxon>Trifolieae</taxon>
        <taxon>Trifolium</taxon>
    </lineage>
</organism>
<proteinExistence type="predicted"/>
<feature type="non-terminal residue" evidence="2">
    <location>
        <position position="1"/>
    </location>
</feature>
<feature type="non-terminal residue" evidence="2">
    <location>
        <position position="75"/>
    </location>
</feature>
<dbReference type="AlphaFoldDB" id="A0A392UZZ3"/>
<keyword evidence="3" id="KW-1185">Reference proteome</keyword>
<evidence type="ECO:0000256" key="1">
    <source>
        <dbReference type="SAM" id="MobiDB-lite"/>
    </source>
</evidence>